<keyword evidence="1" id="KW-1133">Transmembrane helix</keyword>
<organism evidence="2 3">
    <name type="scientific">Tuber borchii</name>
    <name type="common">White truffle</name>
    <dbReference type="NCBI Taxonomy" id="42251"/>
    <lineage>
        <taxon>Eukaryota</taxon>
        <taxon>Fungi</taxon>
        <taxon>Dikarya</taxon>
        <taxon>Ascomycota</taxon>
        <taxon>Pezizomycotina</taxon>
        <taxon>Pezizomycetes</taxon>
        <taxon>Pezizales</taxon>
        <taxon>Tuberaceae</taxon>
        <taxon>Tuber</taxon>
    </lineage>
</organism>
<evidence type="ECO:0000313" key="2">
    <source>
        <dbReference type="EMBL" id="PUU83448.1"/>
    </source>
</evidence>
<keyword evidence="3" id="KW-1185">Reference proteome</keyword>
<reference evidence="2 3" key="1">
    <citation type="submission" date="2017-04" db="EMBL/GenBank/DDBJ databases">
        <title>Draft genome sequence of Tuber borchii Vittad., a whitish edible truffle.</title>
        <authorList>
            <consortium name="DOE Joint Genome Institute"/>
            <person name="Murat C."/>
            <person name="Kuo A."/>
            <person name="Barry K.W."/>
            <person name="Clum A."/>
            <person name="Dockter R.B."/>
            <person name="Fauchery L."/>
            <person name="Iotti M."/>
            <person name="Kohler A."/>
            <person name="Labutti K."/>
            <person name="Lindquist E.A."/>
            <person name="Lipzen A."/>
            <person name="Ohm R.A."/>
            <person name="Wang M."/>
            <person name="Grigoriev I.V."/>
            <person name="Zambonelli A."/>
            <person name="Martin F.M."/>
        </authorList>
    </citation>
    <scope>NUCLEOTIDE SEQUENCE [LARGE SCALE GENOMIC DNA]</scope>
    <source>
        <strain evidence="2 3">Tbo3840</strain>
    </source>
</reference>
<dbReference type="EMBL" id="NESQ01000012">
    <property type="protein sequence ID" value="PUU83448.1"/>
    <property type="molecule type" value="Genomic_DNA"/>
</dbReference>
<dbReference type="OrthoDB" id="5416902at2759"/>
<protein>
    <submittedName>
        <fullName evidence="2">Uncharacterized protein</fullName>
    </submittedName>
</protein>
<sequence>MPRFHSRKVNPREWVIAGATVFFYGLVAGMNLLTKSEIKQTNKVIEDIHTNVALLRVDIKDIKPDLAVVKSDFSNIKADLIDIRTNLTNEMNINRRMVGRSPFSFLPDPNRPARPGADGEKVVYEHLAADDEADEFWDGRGPYQRRAIPLLHLLAILMTVEKDFKAAHNFVAGIAQSQQATLGPPPAVEKGLTPEKEMERREVYRNYHNQPPAKMAQSLLCPIMNLSVGVGAKAGTREQLKKELGAIRGVYEEYLLRGLAFPGAAEYHNVIGELVDRVLENWLVSGDSGEDASAVVVNPSD</sequence>
<comment type="caution">
    <text evidence="2">The sequence shown here is derived from an EMBL/GenBank/DDBJ whole genome shotgun (WGS) entry which is preliminary data.</text>
</comment>
<proteinExistence type="predicted"/>
<evidence type="ECO:0000313" key="3">
    <source>
        <dbReference type="Proteomes" id="UP000244722"/>
    </source>
</evidence>
<feature type="transmembrane region" description="Helical" evidence="1">
    <location>
        <begin position="14"/>
        <end position="33"/>
    </location>
</feature>
<keyword evidence="1" id="KW-0812">Transmembrane</keyword>
<dbReference type="Proteomes" id="UP000244722">
    <property type="component" value="Unassembled WGS sequence"/>
</dbReference>
<gene>
    <name evidence="2" type="ORF">B9Z19DRAFT_1189674</name>
</gene>
<keyword evidence="1" id="KW-0472">Membrane</keyword>
<dbReference type="AlphaFoldDB" id="A0A2T7A6V2"/>
<name>A0A2T7A6V2_TUBBO</name>
<accession>A0A2T7A6V2</accession>
<evidence type="ECO:0000256" key="1">
    <source>
        <dbReference type="SAM" id="Phobius"/>
    </source>
</evidence>